<dbReference type="GO" id="GO:0003684">
    <property type="term" value="F:damaged DNA binding"/>
    <property type="evidence" value="ECO:0007669"/>
    <property type="project" value="InterPro"/>
</dbReference>
<dbReference type="HOGENOM" id="CLU_012348_1_1_11"/>
<dbReference type="PROSITE" id="PS50173">
    <property type="entry name" value="UMUC"/>
    <property type="match status" value="1"/>
</dbReference>
<dbReference type="PANTHER" id="PTHR11076">
    <property type="entry name" value="DNA REPAIR POLYMERASE UMUC / TRANSFERASE FAMILY MEMBER"/>
    <property type="match status" value="1"/>
</dbReference>
<dbReference type="Gene3D" id="1.10.150.20">
    <property type="entry name" value="5' to 3' exonuclease, C-terminal subdomain"/>
    <property type="match status" value="1"/>
</dbReference>
<gene>
    <name evidence="16" type="primary">dinB</name>
    <name evidence="18" type="ORF">COLSTE_01533</name>
</gene>
<dbReference type="SUPFAM" id="SSF100879">
    <property type="entry name" value="Lesion bypass DNA polymerase (Y-family), little finger domain"/>
    <property type="match status" value="1"/>
</dbReference>
<keyword evidence="12 16" id="KW-0238">DNA-binding</keyword>
<evidence type="ECO:0000256" key="2">
    <source>
        <dbReference type="ARBA" id="ARBA00010945"/>
    </source>
</evidence>
<evidence type="ECO:0000256" key="8">
    <source>
        <dbReference type="ARBA" id="ARBA00022723"/>
    </source>
</evidence>
<dbReference type="GO" id="GO:0000287">
    <property type="term" value="F:magnesium ion binding"/>
    <property type="evidence" value="ECO:0007669"/>
    <property type="project" value="UniProtKB-UniRule"/>
</dbReference>
<dbReference type="RefSeq" id="WP_006721172.1">
    <property type="nucleotide sequence ID" value="NZ_CP085935.1"/>
</dbReference>
<feature type="site" description="Substrate discrimination" evidence="16">
    <location>
        <position position="32"/>
    </location>
</feature>
<dbReference type="STRING" id="445975.COLSTE_01533"/>
<evidence type="ECO:0000256" key="9">
    <source>
        <dbReference type="ARBA" id="ARBA00022763"/>
    </source>
</evidence>
<feature type="binding site" evidence="16">
    <location>
        <position position="122"/>
    </location>
    <ligand>
        <name>Mg(2+)</name>
        <dbReference type="ChEBI" id="CHEBI:18420"/>
    </ligand>
</feature>
<dbReference type="InterPro" id="IPR050116">
    <property type="entry name" value="DNA_polymerase-Y"/>
</dbReference>
<dbReference type="InterPro" id="IPR001126">
    <property type="entry name" value="UmuC"/>
</dbReference>
<evidence type="ECO:0000256" key="13">
    <source>
        <dbReference type="ARBA" id="ARBA00023204"/>
    </source>
</evidence>
<feature type="active site" evidence="16">
    <location>
        <position position="123"/>
    </location>
</feature>
<comment type="subunit">
    <text evidence="16">Monomer.</text>
</comment>
<evidence type="ECO:0000256" key="10">
    <source>
        <dbReference type="ARBA" id="ARBA00022842"/>
    </source>
</evidence>
<keyword evidence="5 16" id="KW-0808">Transferase</keyword>
<dbReference type="Gene3D" id="3.40.1170.60">
    <property type="match status" value="1"/>
</dbReference>
<evidence type="ECO:0000256" key="11">
    <source>
        <dbReference type="ARBA" id="ARBA00022932"/>
    </source>
</evidence>
<protein>
    <recommendedName>
        <fullName evidence="16">DNA polymerase IV</fullName>
        <shortName evidence="16">Pol IV</shortName>
        <ecNumber evidence="16">2.7.7.7</ecNumber>
    </recommendedName>
</protein>
<comment type="cofactor">
    <cofactor evidence="16">
        <name>Mg(2+)</name>
        <dbReference type="ChEBI" id="CHEBI:18420"/>
    </cofactor>
    <text evidence="16">Binds 2 magnesium ions per subunit.</text>
</comment>
<dbReference type="InterPro" id="IPR043502">
    <property type="entry name" value="DNA/RNA_pol_sf"/>
</dbReference>
<keyword evidence="6 16" id="KW-0548">Nucleotidyltransferase</keyword>
<dbReference type="FunFam" id="3.40.1170.60:FF:000001">
    <property type="entry name" value="DNA polymerase IV"/>
    <property type="match status" value="1"/>
</dbReference>
<evidence type="ECO:0000313" key="19">
    <source>
        <dbReference type="Proteomes" id="UP000003560"/>
    </source>
</evidence>
<feature type="binding site" evidence="16">
    <location>
        <position position="27"/>
    </location>
    <ligand>
        <name>Mg(2+)</name>
        <dbReference type="ChEBI" id="CHEBI:18420"/>
    </ligand>
</feature>
<dbReference type="EC" id="2.7.7.7" evidence="16"/>
<dbReference type="EMBL" id="ABXJ01000082">
    <property type="protein sequence ID" value="EEA90283.1"/>
    <property type="molecule type" value="Genomic_DNA"/>
</dbReference>
<proteinExistence type="inferred from homology"/>
<dbReference type="Pfam" id="PF00817">
    <property type="entry name" value="IMS"/>
    <property type="match status" value="1"/>
</dbReference>
<evidence type="ECO:0000256" key="4">
    <source>
        <dbReference type="ARBA" id="ARBA00022490"/>
    </source>
</evidence>
<dbReference type="GO" id="GO:0006261">
    <property type="term" value="P:DNA-templated DNA replication"/>
    <property type="evidence" value="ECO:0007669"/>
    <property type="project" value="UniProtKB-UniRule"/>
</dbReference>
<keyword evidence="9 16" id="KW-0227">DNA damage</keyword>
<evidence type="ECO:0000256" key="6">
    <source>
        <dbReference type="ARBA" id="ARBA00022695"/>
    </source>
</evidence>
<dbReference type="Proteomes" id="UP000003560">
    <property type="component" value="Unassembled WGS sequence"/>
</dbReference>
<comment type="catalytic activity">
    <reaction evidence="15 16">
        <text>DNA(n) + a 2'-deoxyribonucleoside 5'-triphosphate = DNA(n+1) + diphosphate</text>
        <dbReference type="Rhea" id="RHEA:22508"/>
        <dbReference type="Rhea" id="RHEA-COMP:17339"/>
        <dbReference type="Rhea" id="RHEA-COMP:17340"/>
        <dbReference type="ChEBI" id="CHEBI:33019"/>
        <dbReference type="ChEBI" id="CHEBI:61560"/>
        <dbReference type="ChEBI" id="CHEBI:173112"/>
        <dbReference type="EC" id="2.7.7.7"/>
    </reaction>
</comment>
<dbReference type="Gene3D" id="3.30.70.270">
    <property type="match status" value="1"/>
</dbReference>
<evidence type="ECO:0000256" key="12">
    <source>
        <dbReference type="ARBA" id="ARBA00023125"/>
    </source>
</evidence>
<dbReference type="InterPro" id="IPR036775">
    <property type="entry name" value="DNA_pol_Y-fam_lit_finger_sf"/>
</dbReference>
<dbReference type="GeneID" id="98003253"/>
<dbReference type="GO" id="GO:0006281">
    <property type="term" value="P:DNA repair"/>
    <property type="evidence" value="ECO:0007669"/>
    <property type="project" value="UniProtKB-UniRule"/>
</dbReference>
<reference evidence="18 19" key="2">
    <citation type="submission" date="2008-10" db="EMBL/GenBank/DDBJ databases">
        <authorList>
            <person name="Fulton L."/>
            <person name="Clifton S."/>
            <person name="Fulton B."/>
            <person name="Xu J."/>
            <person name="Minx P."/>
            <person name="Pepin K.H."/>
            <person name="Johnson M."/>
            <person name="Thiruvilangam P."/>
            <person name="Bhonagiri V."/>
            <person name="Nash W.E."/>
            <person name="Mardis E.R."/>
            <person name="Wilson R.K."/>
        </authorList>
    </citation>
    <scope>NUCLEOTIDE SEQUENCE [LARGE SCALE GENOMIC DNA]</scope>
    <source>
        <strain evidence="18 19">DSM 13279</strain>
    </source>
</reference>
<dbReference type="InterPro" id="IPR017961">
    <property type="entry name" value="DNA_pol_Y-fam_little_finger"/>
</dbReference>
<feature type="domain" description="UmuC" evidence="17">
    <location>
        <begin position="23"/>
        <end position="203"/>
    </location>
</feature>
<keyword evidence="3 16" id="KW-0515">Mutator protein</keyword>
<keyword evidence="7 16" id="KW-0235">DNA replication</keyword>
<comment type="caution">
    <text evidence="18">The sequence shown here is derived from an EMBL/GenBank/DDBJ whole genome shotgun (WGS) entry which is preliminary data.</text>
</comment>
<comment type="function">
    <text evidence="14 16">Poorly processive, error-prone DNA polymerase involved in untargeted mutagenesis. Copies undamaged DNA at stalled replication forks, which arise in vivo from mismatched or misaligned primer ends. These misaligned primers can be extended by PolIV. Exhibits no 3'-5' exonuclease (proofreading) activity. May be involved in translesional synthesis, in conjunction with the beta clamp from PolIII.</text>
</comment>
<dbReference type="CDD" id="cd03586">
    <property type="entry name" value="PolY_Pol_IV_kappa"/>
    <property type="match status" value="1"/>
</dbReference>
<evidence type="ECO:0000259" key="17">
    <source>
        <dbReference type="PROSITE" id="PS50173"/>
    </source>
</evidence>
<dbReference type="Gene3D" id="3.30.1490.100">
    <property type="entry name" value="DNA polymerase, Y-family, little finger domain"/>
    <property type="match status" value="1"/>
</dbReference>
<dbReference type="Pfam" id="PF11799">
    <property type="entry name" value="IMS_C"/>
    <property type="match status" value="1"/>
</dbReference>
<keyword evidence="11 16" id="KW-0239">DNA-directed DNA polymerase</keyword>
<dbReference type="PANTHER" id="PTHR11076:SF33">
    <property type="entry name" value="DNA POLYMERASE KAPPA"/>
    <property type="match status" value="1"/>
</dbReference>
<keyword evidence="10 16" id="KW-0460">Magnesium</keyword>
<dbReference type="OrthoDB" id="9808813at2"/>
<evidence type="ECO:0000256" key="1">
    <source>
        <dbReference type="ARBA" id="ARBA00004496"/>
    </source>
</evidence>
<sequence length="431" mass="46471">MDTCEHTYGFDEGLFGAWRGPAIGLLDLDAFFASVEQLDHPAWRGKPVIVGGSPDKRGVVSTASYEARAFGVRSAMSSAQAKRLCPQAIWTPGHFDRYRAVSSQVMAILADETPFVEQVSIDEAFFDITPGRFNAESPLAIAQRIARRVSKIGVTCSIGLGCNKTVAKIASEREKPRGLTAVLPGTERTFLAPLPVRAMSGIGSSADAALHRMGIRTLGQLSAARDDVLSPIFGVNAARMRERAAGLEKSTVLPIDAPDEVKSVSNERTFTRDLTDLEDVLAAIELLSESVGARLRRRGLAGRTVTLKLKFSFGEGRSAQRRLAHPTDDENVFGPVACELMRGIWHPGMRVRLAGVGVSDFGSDAAGIQTDLFCEVDERGAVASDRRALAVTMDAVREKFGREAVSFGRATRFAGDLVDPAKFLTQSKTSD</sequence>
<evidence type="ECO:0000256" key="14">
    <source>
        <dbReference type="ARBA" id="ARBA00025589"/>
    </source>
</evidence>
<dbReference type="GO" id="GO:0005829">
    <property type="term" value="C:cytosol"/>
    <property type="evidence" value="ECO:0007669"/>
    <property type="project" value="TreeGrafter"/>
</dbReference>
<dbReference type="GO" id="GO:0003887">
    <property type="term" value="F:DNA-directed DNA polymerase activity"/>
    <property type="evidence" value="ECO:0007669"/>
    <property type="project" value="UniProtKB-UniRule"/>
</dbReference>
<accession>B6GBR9</accession>
<dbReference type="NCBIfam" id="NF002677">
    <property type="entry name" value="PRK02406.1"/>
    <property type="match status" value="1"/>
</dbReference>
<keyword evidence="13 16" id="KW-0234">DNA repair</keyword>
<dbReference type="HAMAP" id="MF_01113">
    <property type="entry name" value="DNApol_IV"/>
    <property type="match status" value="1"/>
</dbReference>
<comment type="similarity">
    <text evidence="2 16">Belongs to the DNA polymerase type-Y family.</text>
</comment>
<evidence type="ECO:0000256" key="5">
    <source>
        <dbReference type="ARBA" id="ARBA00022679"/>
    </source>
</evidence>
<evidence type="ECO:0000256" key="3">
    <source>
        <dbReference type="ARBA" id="ARBA00022457"/>
    </source>
</evidence>
<dbReference type="InterPro" id="IPR022880">
    <property type="entry name" value="DNApol_IV"/>
</dbReference>
<keyword evidence="8 16" id="KW-0479">Metal-binding</keyword>
<dbReference type="AlphaFoldDB" id="B6GBR9"/>
<evidence type="ECO:0000256" key="16">
    <source>
        <dbReference type="HAMAP-Rule" id="MF_01113"/>
    </source>
</evidence>
<evidence type="ECO:0000256" key="15">
    <source>
        <dbReference type="ARBA" id="ARBA00049244"/>
    </source>
</evidence>
<reference evidence="18 19" key="1">
    <citation type="submission" date="2008-10" db="EMBL/GenBank/DDBJ databases">
        <title>Draft genome sequence of Collinsella stercoris (DSM 13279).</title>
        <authorList>
            <person name="Sudarsanam P."/>
            <person name="Ley R."/>
            <person name="Guruge J."/>
            <person name="Turnbaugh P.J."/>
            <person name="Mahowald M."/>
            <person name="Liep D."/>
            <person name="Gordon J."/>
        </authorList>
    </citation>
    <scope>NUCLEOTIDE SEQUENCE [LARGE SCALE GENOMIC DNA]</scope>
    <source>
        <strain evidence="18 19">DSM 13279</strain>
    </source>
</reference>
<keyword evidence="19" id="KW-1185">Reference proteome</keyword>
<keyword evidence="4 16" id="KW-0963">Cytoplasm</keyword>
<dbReference type="GO" id="GO:0042276">
    <property type="term" value="P:error-prone translesion synthesis"/>
    <property type="evidence" value="ECO:0007669"/>
    <property type="project" value="TreeGrafter"/>
</dbReference>
<evidence type="ECO:0000256" key="7">
    <source>
        <dbReference type="ARBA" id="ARBA00022705"/>
    </source>
</evidence>
<dbReference type="SUPFAM" id="SSF56672">
    <property type="entry name" value="DNA/RNA polymerases"/>
    <property type="match status" value="1"/>
</dbReference>
<organism evidence="18 19">
    <name type="scientific">Collinsella stercoris DSM 13279</name>
    <dbReference type="NCBI Taxonomy" id="445975"/>
    <lineage>
        <taxon>Bacteria</taxon>
        <taxon>Bacillati</taxon>
        <taxon>Actinomycetota</taxon>
        <taxon>Coriobacteriia</taxon>
        <taxon>Coriobacteriales</taxon>
        <taxon>Coriobacteriaceae</taxon>
        <taxon>Collinsella</taxon>
    </lineage>
</organism>
<dbReference type="GO" id="GO:0009432">
    <property type="term" value="P:SOS response"/>
    <property type="evidence" value="ECO:0007669"/>
    <property type="project" value="TreeGrafter"/>
</dbReference>
<evidence type="ECO:0000313" key="18">
    <source>
        <dbReference type="EMBL" id="EEA90283.1"/>
    </source>
</evidence>
<dbReference type="InterPro" id="IPR043128">
    <property type="entry name" value="Rev_trsase/Diguanyl_cyclase"/>
</dbReference>
<dbReference type="eggNOG" id="COG0389">
    <property type="taxonomic scope" value="Bacteria"/>
</dbReference>
<comment type="subcellular location">
    <subcellularLocation>
        <location evidence="1 16">Cytoplasm</location>
    </subcellularLocation>
</comment>
<name>B6GBR9_9ACTN</name>